<proteinExistence type="predicted"/>
<reference evidence="2 3" key="1">
    <citation type="journal article" date="2016" name="Nat. Commun.">
        <title>Ectomycorrhizal ecology is imprinted in the genome of the dominant symbiotic fungus Cenococcum geophilum.</title>
        <authorList>
            <consortium name="DOE Joint Genome Institute"/>
            <person name="Peter M."/>
            <person name="Kohler A."/>
            <person name="Ohm R.A."/>
            <person name="Kuo A."/>
            <person name="Krutzmann J."/>
            <person name="Morin E."/>
            <person name="Arend M."/>
            <person name="Barry K.W."/>
            <person name="Binder M."/>
            <person name="Choi C."/>
            <person name="Clum A."/>
            <person name="Copeland A."/>
            <person name="Grisel N."/>
            <person name="Haridas S."/>
            <person name="Kipfer T."/>
            <person name="LaButti K."/>
            <person name="Lindquist E."/>
            <person name="Lipzen A."/>
            <person name="Maire R."/>
            <person name="Meier B."/>
            <person name="Mihaltcheva S."/>
            <person name="Molinier V."/>
            <person name="Murat C."/>
            <person name="Poggeler S."/>
            <person name="Quandt C.A."/>
            <person name="Sperisen C."/>
            <person name="Tritt A."/>
            <person name="Tisserant E."/>
            <person name="Crous P.W."/>
            <person name="Henrissat B."/>
            <person name="Nehls U."/>
            <person name="Egli S."/>
            <person name="Spatafora J.W."/>
            <person name="Grigoriev I.V."/>
            <person name="Martin F.M."/>
        </authorList>
    </citation>
    <scope>NUCLEOTIDE SEQUENCE [LARGE SCALE GENOMIC DNA]</scope>
    <source>
        <strain evidence="2 3">CBS 459.81</strain>
    </source>
</reference>
<gene>
    <name evidence="2" type="ORF">K432DRAFT_295881</name>
</gene>
<protein>
    <submittedName>
        <fullName evidence="2">Uncharacterized protein</fullName>
    </submittedName>
</protein>
<feature type="compositionally biased region" description="Basic and acidic residues" evidence="1">
    <location>
        <begin position="88"/>
        <end position="101"/>
    </location>
</feature>
<dbReference type="OrthoDB" id="3891636at2759"/>
<evidence type="ECO:0000313" key="2">
    <source>
        <dbReference type="EMBL" id="OCK81275.1"/>
    </source>
</evidence>
<dbReference type="Proteomes" id="UP000250266">
    <property type="component" value="Unassembled WGS sequence"/>
</dbReference>
<organism evidence="2 3">
    <name type="scientific">Lepidopterella palustris CBS 459.81</name>
    <dbReference type="NCBI Taxonomy" id="1314670"/>
    <lineage>
        <taxon>Eukaryota</taxon>
        <taxon>Fungi</taxon>
        <taxon>Dikarya</taxon>
        <taxon>Ascomycota</taxon>
        <taxon>Pezizomycotina</taxon>
        <taxon>Dothideomycetes</taxon>
        <taxon>Pleosporomycetidae</taxon>
        <taxon>Mytilinidiales</taxon>
        <taxon>Argynnaceae</taxon>
        <taxon>Lepidopterella</taxon>
    </lineage>
</organism>
<evidence type="ECO:0000313" key="3">
    <source>
        <dbReference type="Proteomes" id="UP000250266"/>
    </source>
</evidence>
<evidence type="ECO:0000256" key="1">
    <source>
        <dbReference type="SAM" id="MobiDB-lite"/>
    </source>
</evidence>
<keyword evidence="3" id="KW-1185">Reference proteome</keyword>
<dbReference type="AlphaFoldDB" id="A0A8E2JG13"/>
<dbReference type="EMBL" id="KV744927">
    <property type="protein sequence ID" value="OCK81275.1"/>
    <property type="molecule type" value="Genomic_DNA"/>
</dbReference>
<feature type="region of interest" description="Disordered" evidence="1">
    <location>
        <begin position="1"/>
        <end position="101"/>
    </location>
</feature>
<accession>A0A8E2JG13</accession>
<name>A0A8E2JG13_9PEZI</name>
<sequence length="155" mass="17232">MANRFYISLPPPTPSMQKSGSRRPPLTPSTVSPPCISSQTSSASRRDSGCRSPTKATSLLAKVASHPSTPRRGTPASSPLPSPSPKSPGEHHSPLCTPREECRPAMFRQDSTRHWSTHRQQDGYISFPDFEKFCQNRDDYEGHNEQCHERTTVKT</sequence>